<accession>A0A1F5MH28</accession>
<evidence type="ECO:0000313" key="3">
    <source>
        <dbReference type="Proteomes" id="UP000183317"/>
    </source>
</evidence>
<dbReference type="AlphaFoldDB" id="A0A1F5MH28"/>
<comment type="caution">
    <text evidence="2">The sequence shown here is derived from an EMBL/GenBank/DDBJ whole genome shotgun (WGS) entry which is preliminary data.</text>
</comment>
<gene>
    <name evidence="2" type="ORF">A3J13_02225</name>
</gene>
<proteinExistence type="predicted"/>
<organism evidence="2 3">
    <name type="scientific">Candidatus Daviesbacteria bacterium RIFCSPLOWO2_02_FULL_36_8</name>
    <dbReference type="NCBI Taxonomy" id="1797793"/>
    <lineage>
        <taxon>Bacteria</taxon>
        <taxon>Candidatus Daviesiibacteriota</taxon>
    </lineage>
</organism>
<sequence length="125" mass="14312">MNKKTLIVVIFVILFFYIILRLFNPEETLYKDTSFNIPSIQTNEVAKPIPVEQSWTLFTYAGKTPNKENQKNRVEGYKSQTECIEKGISISATSDSFECAYGCKYRPEYREEICGKVCGANGCRD</sequence>
<dbReference type="EMBL" id="MFDU01000003">
    <property type="protein sequence ID" value="OGE64665.1"/>
    <property type="molecule type" value="Genomic_DNA"/>
</dbReference>
<keyword evidence="1" id="KW-0812">Transmembrane</keyword>
<keyword evidence="1" id="KW-0472">Membrane</keyword>
<protein>
    <submittedName>
        <fullName evidence="2">Uncharacterized protein</fullName>
    </submittedName>
</protein>
<name>A0A1F5MH28_9BACT</name>
<keyword evidence="1" id="KW-1133">Transmembrane helix</keyword>
<dbReference type="Proteomes" id="UP000183317">
    <property type="component" value="Unassembled WGS sequence"/>
</dbReference>
<evidence type="ECO:0000313" key="2">
    <source>
        <dbReference type="EMBL" id="OGE64665.1"/>
    </source>
</evidence>
<evidence type="ECO:0000256" key="1">
    <source>
        <dbReference type="SAM" id="Phobius"/>
    </source>
</evidence>
<feature type="transmembrane region" description="Helical" evidence="1">
    <location>
        <begin position="6"/>
        <end position="23"/>
    </location>
</feature>
<reference evidence="2 3" key="1">
    <citation type="journal article" date="2016" name="Nat. Commun.">
        <title>Thousands of microbial genomes shed light on interconnected biogeochemical processes in an aquifer system.</title>
        <authorList>
            <person name="Anantharaman K."/>
            <person name="Brown C.T."/>
            <person name="Hug L.A."/>
            <person name="Sharon I."/>
            <person name="Castelle C.J."/>
            <person name="Probst A.J."/>
            <person name="Thomas B.C."/>
            <person name="Singh A."/>
            <person name="Wilkins M.J."/>
            <person name="Karaoz U."/>
            <person name="Brodie E.L."/>
            <person name="Williams K.H."/>
            <person name="Hubbard S.S."/>
            <person name="Banfield J.F."/>
        </authorList>
    </citation>
    <scope>NUCLEOTIDE SEQUENCE [LARGE SCALE GENOMIC DNA]</scope>
</reference>